<evidence type="ECO:0000313" key="3">
    <source>
        <dbReference type="EMBL" id="CAG9986475.1"/>
    </source>
</evidence>
<evidence type="ECO:0000256" key="1">
    <source>
        <dbReference type="SAM" id="MobiDB-lite"/>
    </source>
</evidence>
<dbReference type="AlphaFoldDB" id="A0A9N9Y0D4"/>
<proteinExistence type="predicted"/>
<dbReference type="PROSITE" id="PS51186">
    <property type="entry name" value="GNAT"/>
    <property type="match status" value="1"/>
</dbReference>
<feature type="domain" description="N-acetyltransferase" evidence="2">
    <location>
        <begin position="5"/>
        <end position="191"/>
    </location>
</feature>
<dbReference type="GO" id="GO:0016747">
    <property type="term" value="F:acyltransferase activity, transferring groups other than amino-acyl groups"/>
    <property type="evidence" value="ECO:0007669"/>
    <property type="project" value="InterPro"/>
</dbReference>
<dbReference type="Proteomes" id="UP000754883">
    <property type="component" value="Unassembled WGS sequence"/>
</dbReference>
<gene>
    <name evidence="3" type="ORF">CBYS24578_00012752</name>
</gene>
<dbReference type="InterPro" id="IPR016181">
    <property type="entry name" value="Acyl_CoA_acyltransferase"/>
</dbReference>
<organism evidence="3 4">
    <name type="scientific">Clonostachys byssicola</name>
    <dbReference type="NCBI Taxonomy" id="160290"/>
    <lineage>
        <taxon>Eukaryota</taxon>
        <taxon>Fungi</taxon>
        <taxon>Dikarya</taxon>
        <taxon>Ascomycota</taxon>
        <taxon>Pezizomycotina</taxon>
        <taxon>Sordariomycetes</taxon>
        <taxon>Hypocreomycetidae</taxon>
        <taxon>Hypocreales</taxon>
        <taxon>Bionectriaceae</taxon>
        <taxon>Clonostachys</taxon>
    </lineage>
</organism>
<dbReference type="OrthoDB" id="5142702at2759"/>
<accession>A0A9N9Y0D4</accession>
<dbReference type="EMBL" id="CABFNO020001404">
    <property type="protein sequence ID" value="CAG9986475.1"/>
    <property type="molecule type" value="Genomic_DNA"/>
</dbReference>
<reference evidence="4" key="1">
    <citation type="submission" date="2019-06" db="EMBL/GenBank/DDBJ databases">
        <authorList>
            <person name="Broberg M."/>
        </authorList>
    </citation>
    <scope>NUCLEOTIDE SEQUENCE [LARGE SCALE GENOMIC DNA]</scope>
</reference>
<dbReference type="Pfam" id="PF13673">
    <property type="entry name" value="Acetyltransf_10"/>
    <property type="match status" value="1"/>
</dbReference>
<keyword evidence="4" id="KW-1185">Reference proteome</keyword>
<evidence type="ECO:0000259" key="2">
    <source>
        <dbReference type="PROSITE" id="PS51186"/>
    </source>
</evidence>
<name>A0A9N9Y0D4_9HYPO</name>
<feature type="region of interest" description="Disordered" evidence="1">
    <location>
        <begin position="171"/>
        <end position="191"/>
    </location>
</feature>
<dbReference type="CDD" id="cd04301">
    <property type="entry name" value="NAT_SF"/>
    <property type="match status" value="1"/>
</dbReference>
<reference evidence="3 4" key="2">
    <citation type="submission" date="2021-10" db="EMBL/GenBank/DDBJ databases">
        <authorList>
            <person name="Piombo E."/>
        </authorList>
    </citation>
    <scope>NUCLEOTIDE SEQUENCE [LARGE SCALE GENOMIC DNA]</scope>
</reference>
<dbReference type="Gene3D" id="3.40.630.30">
    <property type="match status" value="1"/>
</dbReference>
<dbReference type="InterPro" id="IPR000182">
    <property type="entry name" value="GNAT_dom"/>
</dbReference>
<protein>
    <recommendedName>
        <fullName evidence="2">N-acetyltransferase domain-containing protein</fullName>
    </recommendedName>
</protein>
<evidence type="ECO:0000313" key="4">
    <source>
        <dbReference type="Proteomes" id="UP000754883"/>
    </source>
</evidence>
<sequence>MATQVQPREAKLEDLEGILRTDISAFEGNPERESNMTKNGPVATKERLLGKYTKFITDERFKMSVVEVNGEVVSIGVLDFKPFEDDRGLSDDVSDVTSTGYNAYNDVFHTYFAPHGDKLVMLRTLATHQDNQRQGCGKAIVAALKDAAEKRVIAVFSSITAENFYKNEGFKHEGTRGTEKNPALGYTFGGN</sequence>
<dbReference type="SUPFAM" id="SSF55729">
    <property type="entry name" value="Acyl-CoA N-acyltransferases (Nat)"/>
    <property type="match status" value="1"/>
</dbReference>
<comment type="caution">
    <text evidence="3">The sequence shown here is derived from an EMBL/GenBank/DDBJ whole genome shotgun (WGS) entry which is preliminary data.</text>
</comment>